<gene>
    <name evidence="1" type="ORF">Glove_139g359</name>
</gene>
<keyword evidence="2" id="KW-1185">Reference proteome</keyword>
<name>A0A397J5K6_9GLOM</name>
<proteinExistence type="predicted"/>
<evidence type="ECO:0000313" key="2">
    <source>
        <dbReference type="Proteomes" id="UP000266861"/>
    </source>
</evidence>
<dbReference type="EMBL" id="PQFF01000130">
    <property type="protein sequence ID" value="RHZ80120.1"/>
    <property type="molecule type" value="Genomic_DNA"/>
</dbReference>
<dbReference type="Proteomes" id="UP000266861">
    <property type="component" value="Unassembled WGS sequence"/>
</dbReference>
<accession>A0A397J5K6</accession>
<comment type="caution">
    <text evidence="1">The sequence shown here is derived from an EMBL/GenBank/DDBJ whole genome shotgun (WGS) entry which is preliminary data.</text>
</comment>
<evidence type="ECO:0000313" key="1">
    <source>
        <dbReference type="EMBL" id="RHZ80120.1"/>
    </source>
</evidence>
<dbReference type="AlphaFoldDB" id="A0A397J5K6"/>
<organism evidence="1 2">
    <name type="scientific">Diversispora epigaea</name>
    <dbReference type="NCBI Taxonomy" id="1348612"/>
    <lineage>
        <taxon>Eukaryota</taxon>
        <taxon>Fungi</taxon>
        <taxon>Fungi incertae sedis</taxon>
        <taxon>Mucoromycota</taxon>
        <taxon>Glomeromycotina</taxon>
        <taxon>Glomeromycetes</taxon>
        <taxon>Diversisporales</taxon>
        <taxon>Diversisporaceae</taxon>
        <taxon>Diversispora</taxon>
    </lineage>
</organism>
<dbReference type="OrthoDB" id="2414060at2759"/>
<evidence type="ECO:0008006" key="3">
    <source>
        <dbReference type="Google" id="ProtNLM"/>
    </source>
</evidence>
<sequence>MDFFHDFPFHKLTEKNIRKGLLKISTLHTISEPKISYIYGECNQEYDGNCTTQREWIPYNRFKFIKEMTKGGFGTIYVAEWIDGYIIN</sequence>
<reference evidence="1 2" key="1">
    <citation type="submission" date="2018-08" db="EMBL/GenBank/DDBJ databases">
        <title>Genome and evolution of the arbuscular mycorrhizal fungus Diversispora epigaea (formerly Glomus versiforme) and its bacterial endosymbionts.</title>
        <authorList>
            <person name="Sun X."/>
            <person name="Fei Z."/>
            <person name="Harrison M."/>
        </authorList>
    </citation>
    <scope>NUCLEOTIDE SEQUENCE [LARGE SCALE GENOMIC DNA]</scope>
    <source>
        <strain evidence="1 2">IT104</strain>
    </source>
</reference>
<protein>
    <recommendedName>
        <fullName evidence="3">Protein kinase domain-containing protein</fullName>
    </recommendedName>
</protein>